<dbReference type="PANTHER" id="PTHR36893">
    <property type="entry name" value="OS01G0275950 PROTEIN"/>
    <property type="match status" value="1"/>
</dbReference>
<dbReference type="AlphaFoldDB" id="A0A7M5UYD6"/>
<dbReference type="Gene3D" id="2.120.10.70">
    <property type="entry name" value="Fucose-specific lectin"/>
    <property type="match status" value="1"/>
</dbReference>
<dbReference type="PANTHER" id="PTHR36893:SF1">
    <property type="entry name" value="BULB-TYPE LECTIN DOMAIN-CONTAINING PROTEIN"/>
    <property type="match status" value="1"/>
</dbReference>
<proteinExistence type="predicted"/>
<organism evidence="1 2">
    <name type="scientific">Clytia hemisphaerica</name>
    <dbReference type="NCBI Taxonomy" id="252671"/>
    <lineage>
        <taxon>Eukaryota</taxon>
        <taxon>Metazoa</taxon>
        <taxon>Cnidaria</taxon>
        <taxon>Hydrozoa</taxon>
        <taxon>Hydroidolina</taxon>
        <taxon>Leptothecata</taxon>
        <taxon>Obeliida</taxon>
        <taxon>Clytiidae</taxon>
        <taxon>Clytia</taxon>
    </lineage>
</organism>
<keyword evidence="2" id="KW-1185">Reference proteome</keyword>
<name>A0A7M5UYD6_9CNID</name>
<dbReference type="RefSeq" id="XP_066918567.1">
    <property type="nucleotide sequence ID" value="XM_067062466.1"/>
</dbReference>
<dbReference type="EnsemblMetazoa" id="CLYHEMT004521.1">
    <property type="protein sequence ID" value="CLYHEMP004521.1"/>
    <property type="gene ID" value="CLYHEMG004521"/>
</dbReference>
<dbReference type="OrthoDB" id="9988222at2759"/>
<protein>
    <submittedName>
        <fullName evidence="1">Uncharacterized protein</fullName>
    </submittedName>
</protein>
<evidence type="ECO:0000313" key="2">
    <source>
        <dbReference type="Proteomes" id="UP000594262"/>
    </source>
</evidence>
<dbReference type="SUPFAM" id="SSF89372">
    <property type="entry name" value="Fucose-specific lectin"/>
    <property type="match status" value="1"/>
</dbReference>
<evidence type="ECO:0000313" key="1">
    <source>
        <dbReference type="EnsemblMetazoa" id="CLYHEMP004521.1"/>
    </source>
</evidence>
<reference evidence="1" key="1">
    <citation type="submission" date="2021-01" db="UniProtKB">
        <authorList>
            <consortium name="EnsemblMetazoa"/>
        </authorList>
    </citation>
    <scope>IDENTIFICATION</scope>
</reference>
<accession>A0A7M5UYD6</accession>
<dbReference type="GeneID" id="136805894"/>
<sequence>MAYMKSSSPKFFGVGIGILWERVWVKAHNQWQWVNHGAPSFLKGNDRLVSTPCVLADGKVFVITTEGNLVERVWNGKGWVWTKHGKPFEYVKVHTTKCATSQGNERGRIFLVGIDGCIYQRAYTYKYNKWGWYWRNNGCPPGAQIKHDGIDASYLHRFSLHGKYLYAVGTNGNLYRLLLGTNHHGTWHTLNRPNNEKIAHLSVGHSVMVTTEVHRLWRHWNHAGFSLKGERPHGVLPSDPPLQISKSVGYPGGSCGGNSILAVLQSKRKLWGAKFTSEFGPRSYEDIATSDKELTNVPAISGESGKCPKLFVTTVYGTVVEYSK</sequence>
<dbReference type="Proteomes" id="UP000594262">
    <property type="component" value="Unplaced"/>
</dbReference>